<dbReference type="CDD" id="cd07505">
    <property type="entry name" value="HAD_BPGM-like"/>
    <property type="match status" value="1"/>
</dbReference>
<gene>
    <name evidence="2" type="ORF">SAMN05216410_3096</name>
</gene>
<sequence>MPPSTIASQTAARAAPDNRAPISRAGDDLRLPSAVLWDMDGTLIDSEPYWMAAEGALTAEHGVEWTYEQGLAMVGMPLTHSAGVLQAAGVQLEAGEIVEYLISRVAASVRSAVPWQPGAIEILTRLRDQGVPCALVTMSYRSLADAFVDQAPEGVFSVVVAGDEVTHGKPHPEAYLTAAARLGVPVADCLAVEDSPAGIGSALACGAVPVGIEVMVPVIADPRLNRISTLAALTPEFLDQVMTGTVIDQIGDR</sequence>
<keyword evidence="3" id="KW-1185">Reference proteome</keyword>
<dbReference type="STRING" id="1814289.SAMN05216410_3096"/>
<evidence type="ECO:0000313" key="3">
    <source>
        <dbReference type="Proteomes" id="UP000199039"/>
    </source>
</evidence>
<dbReference type="SUPFAM" id="SSF56784">
    <property type="entry name" value="HAD-like"/>
    <property type="match status" value="1"/>
</dbReference>
<feature type="compositionally biased region" description="Polar residues" evidence="1">
    <location>
        <begin position="1"/>
        <end position="11"/>
    </location>
</feature>
<dbReference type="OrthoDB" id="9797743at2"/>
<evidence type="ECO:0000256" key="1">
    <source>
        <dbReference type="SAM" id="MobiDB-lite"/>
    </source>
</evidence>
<proteinExistence type="predicted"/>
<dbReference type="Proteomes" id="UP000199039">
    <property type="component" value="Unassembled WGS sequence"/>
</dbReference>
<dbReference type="InterPro" id="IPR023214">
    <property type="entry name" value="HAD_sf"/>
</dbReference>
<evidence type="ECO:0000313" key="2">
    <source>
        <dbReference type="EMBL" id="SDD27617.1"/>
    </source>
</evidence>
<accession>A0A1G6TGR3</accession>
<dbReference type="InterPro" id="IPR006439">
    <property type="entry name" value="HAD-SF_hydro_IA"/>
</dbReference>
<dbReference type="InterPro" id="IPR023198">
    <property type="entry name" value="PGP-like_dom2"/>
</dbReference>
<name>A0A1G6TGR3_9MICO</name>
<dbReference type="PRINTS" id="PR00413">
    <property type="entry name" value="HADHALOGNASE"/>
</dbReference>
<dbReference type="InterPro" id="IPR036412">
    <property type="entry name" value="HAD-like_sf"/>
</dbReference>
<dbReference type="EMBL" id="FMYH01000006">
    <property type="protein sequence ID" value="SDD27617.1"/>
    <property type="molecule type" value="Genomic_DNA"/>
</dbReference>
<dbReference type="AlphaFoldDB" id="A0A1G6TGR3"/>
<dbReference type="RefSeq" id="WP_093184741.1">
    <property type="nucleotide sequence ID" value="NZ_FMYH01000006.1"/>
</dbReference>
<dbReference type="Gene3D" id="1.10.150.240">
    <property type="entry name" value="Putative phosphatase, domain 2"/>
    <property type="match status" value="1"/>
</dbReference>
<dbReference type="SFLD" id="SFLDS00003">
    <property type="entry name" value="Haloacid_Dehalogenase"/>
    <property type="match status" value="1"/>
</dbReference>
<feature type="region of interest" description="Disordered" evidence="1">
    <location>
        <begin position="1"/>
        <end position="25"/>
    </location>
</feature>
<dbReference type="Gene3D" id="3.40.50.1000">
    <property type="entry name" value="HAD superfamily/HAD-like"/>
    <property type="match status" value="1"/>
</dbReference>
<protein>
    <submittedName>
        <fullName evidence="2">Haloacid dehalogenase superfamily, subfamily IA, variant 3 with third motif having DD or ED</fullName>
    </submittedName>
</protein>
<dbReference type="SFLD" id="SFLDG01129">
    <property type="entry name" value="C1.5:_HAD__Beta-PGM__Phosphata"/>
    <property type="match status" value="1"/>
</dbReference>
<dbReference type="PANTHER" id="PTHR18901:SF38">
    <property type="entry name" value="PSEUDOURIDINE-5'-PHOSPHATASE"/>
    <property type="match status" value="1"/>
</dbReference>
<dbReference type="Pfam" id="PF00702">
    <property type="entry name" value="Hydrolase"/>
    <property type="match status" value="1"/>
</dbReference>
<reference evidence="2 3" key="1">
    <citation type="submission" date="2016-09" db="EMBL/GenBank/DDBJ databases">
        <authorList>
            <person name="Capua I."/>
            <person name="De Benedictis P."/>
            <person name="Joannis T."/>
            <person name="Lombin L.H."/>
            <person name="Cattoli G."/>
        </authorList>
    </citation>
    <scope>NUCLEOTIDE SEQUENCE [LARGE SCALE GENOMIC DNA]</scope>
    <source>
        <strain evidence="2 3">ISLP-3</strain>
    </source>
</reference>
<organism evidence="2 3">
    <name type="scientific">Sanguibacter gelidistatuariae</name>
    <dbReference type="NCBI Taxonomy" id="1814289"/>
    <lineage>
        <taxon>Bacteria</taxon>
        <taxon>Bacillati</taxon>
        <taxon>Actinomycetota</taxon>
        <taxon>Actinomycetes</taxon>
        <taxon>Micrococcales</taxon>
        <taxon>Sanguibacteraceae</taxon>
        <taxon>Sanguibacter</taxon>
    </lineage>
</organism>
<dbReference type="PANTHER" id="PTHR18901">
    <property type="entry name" value="2-DEOXYGLUCOSE-6-PHOSPHATE PHOSPHATASE 2"/>
    <property type="match status" value="1"/>
</dbReference>
<dbReference type="NCBIfam" id="TIGR01509">
    <property type="entry name" value="HAD-SF-IA-v3"/>
    <property type="match status" value="1"/>
</dbReference>